<gene>
    <name evidence="1" type="ORF">ATE34_08230</name>
</gene>
<dbReference type="InterPro" id="IPR024411">
    <property type="entry name" value="Tail_terminator_phage"/>
</dbReference>
<dbReference type="Pfam" id="PF12691">
    <property type="entry name" value="Phage_tail_terminator_6"/>
    <property type="match status" value="1"/>
</dbReference>
<dbReference type="EMBL" id="LNVF01000009">
    <property type="protein sequence ID" value="ORJ27932.1"/>
    <property type="molecule type" value="Genomic_DNA"/>
</dbReference>
<dbReference type="RefSeq" id="WP_084911702.1">
    <property type="nucleotide sequence ID" value="NZ_LNVF01000009.1"/>
</dbReference>
<dbReference type="Proteomes" id="UP000192428">
    <property type="component" value="Unassembled WGS sequence"/>
</dbReference>
<name>A0A1X0WMF0_STROR</name>
<reference evidence="1 2" key="1">
    <citation type="journal article" date="2016" name="PLoS ONE">
        <title>Comparative Genomics Analysis of Streptococcus tigurinus Strains Identifies Genetic Elements Specifically and Uniquely Present in Highly Virulent Strains.</title>
        <authorList>
            <person name="Diene S.M."/>
            <person name="Francois P."/>
            <person name="Zbinden A."/>
            <person name="Entenza J.M."/>
            <person name="Resch G."/>
        </authorList>
    </citation>
    <scope>NUCLEOTIDE SEQUENCE [LARGE SCALE GENOMIC DNA]</scope>
    <source>
        <strain evidence="1 2">AZ_8</strain>
    </source>
</reference>
<dbReference type="AlphaFoldDB" id="A0A1X0WMF0"/>
<proteinExistence type="predicted"/>
<protein>
    <submittedName>
        <fullName evidence="1">Capsid protein</fullName>
    </submittedName>
</protein>
<accession>A0A1X0WMF0</accession>
<sequence>MNQNNDFAEILLEYIKGIQDKIPSKHGYLAEKEGLVVFPLAGGEVVDEDMAGTQTVSLPFEIAIKSRDQELNNNTLWQINAALSKMDLELPSKNGSYEFLGLKVDKPYLNDLDEQGFYIYLLDVTASLEIERNE</sequence>
<evidence type="ECO:0000313" key="1">
    <source>
        <dbReference type="EMBL" id="ORJ27932.1"/>
    </source>
</evidence>
<organism evidence="1 2">
    <name type="scientific">Streptococcus oralis subsp. tigurinus</name>
    <dbReference type="NCBI Taxonomy" id="1077464"/>
    <lineage>
        <taxon>Bacteria</taxon>
        <taxon>Bacillati</taxon>
        <taxon>Bacillota</taxon>
        <taxon>Bacilli</taxon>
        <taxon>Lactobacillales</taxon>
        <taxon>Streptococcaceae</taxon>
        <taxon>Streptococcus</taxon>
    </lineage>
</organism>
<evidence type="ECO:0000313" key="2">
    <source>
        <dbReference type="Proteomes" id="UP000192428"/>
    </source>
</evidence>
<comment type="caution">
    <text evidence="1">The sequence shown here is derived from an EMBL/GenBank/DDBJ whole genome shotgun (WGS) entry which is preliminary data.</text>
</comment>